<dbReference type="AlphaFoldDB" id="A0A2X4WMU2"/>
<feature type="signal peptide" evidence="2">
    <location>
        <begin position="1"/>
        <end position="21"/>
    </location>
</feature>
<accession>A0A2X4WMU2</accession>
<dbReference type="GO" id="GO:0016651">
    <property type="term" value="F:oxidoreductase activity, acting on NAD(P)H"/>
    <property type="evidence" value="ECO:0007669"/>
    <property type="project" value="UniProtKB-ARBA"/>
</dbReference>
<dbReference type="STRING" id="1348624.GCA_001591545_01584"/>
<dbReference type="InterPro" id="IPR008254">
    <property type="entry name" value="Flavodoxin/NO_synth"/>
</dbReference>
<dbReference type="KEGG" id="blen:NCTC4824_02534"/>
<keyword evidence="2" id="KW-0732">Signal</keyword>
<dbReference type="PROSITE" id="PS50902">
    <property type="entry name" value="FLAVODOXIN_LIKE"/>
    <property type="match status" value="1"/>
</dbReference>
<name>A0A2X4WMU2_LEDLE</name>
<evidence type="ECO:0000256" key="2">
    <source>
        <dbReference type="SAM" id="SignalP"/>
    </source>
</evidence>
<dbReference type="Gene3D" id="3.40.50.360">
    <property type="match status" value="1"/>
</dbReference>
<feature type="region of interest" description="Disordered" evidence="1">
    <location>
        <begin position="26"/>
        <end position="73"/>
    </location>
</feature>
<reference evidence="4 5" key="1">
    <citation type="submission" date="2018-06" db="EMBL/GenBank/DDBJ databases">
        <authorList>
            <consortium name="Pathogen Informatics"/>
            <person name="Doyle S."/>
        </authorList>
    </citation>
    <scope>NUCLEOTIDE SEQUENCE [LARGE SCALE GENOMIC DNA]</scope>
    <source>
        <strain evidence="4 5">NCTC4824</strain>
    </source>
</reference>
<protein>
    <submittedName>
        <fullName evidence="4">Flavodoxin</fullName>
    </submittedName>
</protein>
<dbReference type="RefSeq" id="WP_197713555.1">
    <property type="nucleotide sequence ID" value="NZ_CBCSGM010000001.1"/>
</dbReference>
<dbReference type="PROSITE" id="PS00201">
    <property type="entry name" value="FLAVODOXIN"/>
    <property type="match status" value="1"/>
</dbReference>
<feature type="compositionally biased region" description="Polar residues" evidence="1">
    <location>
        <begin position="38"/>
        <end position="47"/>
    </location>
</feature>
<evidence type="ECO:0000259" key="3">
    <source>
        <dbReference type="PROSITE" id="PS50902"/>
    </source>
</evidence>
<dbReference type="PANTHER" id="PTHR39201:SF1">
    <property type="entry name" value="FLAVODOXIN-LIKE DOMAIN-CONTAINING PROTEIN"/>
    <property type="match status" value="1"/>
</dbReference>
<dbReference type="GO" id="GO:0010181">
    <property type="term" value="F:FMN binding"/>
    <property type="evidence" value="ECO:0007669"/>
    <property type="project" value="InterPro"/>
</dbReference>
<dbReference type="EMBL" id="LS483476">
    <property type="protein sequence ID" value="SQI60032.1"/>
    <property type="molecule type" value="Genomic_DNA"/>
</dbReference>
<feature type="domain" description="Flavodoxin-like" evidence="3">
    <location>
        <begin position="82"/>
        <end position="236"/>
    </location>
</feature>
<dbReference type="PROSITE" id="PS51257">
    <property type="entry name" value="PROKAR_LIPOPROTEIN"/>
    <property type="match status" value="1"/>
</dbReference>
<organism evidence="4 5">
    <name type="scientific">Lederbergia lenta</name>
    <name type="common">Bacillus lentus</name>
    <dbReference type="NCBI Taxonomy" id="1467"/>
    <lineage>
        <taxon>Bacteria</taxon>
        <taxon>Bacillati</taxon>
        <taxon>Bacillota</taxon>
        <taxon>Bacilli</taxon>
        <taxon>Bacillales</taxon>
        <taxon>Bacillaceae</taxon>
        <taxon>Lederbergia</taxon>
    </lineage>
</organism>
<dbReference type="PANTHER" id="PTHR39201">
    <property type="entry name" value="EXPORTED PROTEIN-RELATED"/>
    <property type="match status" value="1"/>
</dbReference>
<keyword evidence="5" id="KW-1185">Reference proteome</keyword>
<proteinExistence type="predicted"/>
<dbReference type="Pfam" id="PF12682">
    <property type="entry name" value="Flavodoxin_4"/>
    <property type="match status" value="1"/>
</dbReference>
<evidence type="ECO:0000256" key="1">
    <source>
        <dbReference type="SAM" id="MobiDB-lite"/>
    </source>
</evidence>
<evidence type="ECO:0000313" key="5">
    <source>
        <dbReference type="Proteomes" id="UP000249134"/>
    </source>
</evidence>
<dbReference type="InterPro" id="IPR029039">
    <property type="entry name" value="Flavoprotein-like_sf"/>
</dbReference>
<sequence length="236" mass="26097">MSIIKGAILSVGLAFSFILVGCQNNGSSETTNDDSETRLSSGNQDSTLPIEDTEYGRGAQSDGVDTNAKEEPTRIISDDANSIIIYFSRSGNTQNLARMIYNEIGGDMLELTVTNPYPSDYSQAVERADEERDNQEYPEIDTDIPDLSQYDTVYLGYQTWSMTLSNPMISFLMDHGSNFSGKTIYPFSTNAGYGEGDTIERIEEFAPDASVATSFSIQDEDLLDNQEQVTSWLNEN</sequence>
<evidence type="ECO:0000313" key="4">
    <source>
        <dbReference type="EMBL" id="SQI60032.1"/>
    </source>
</evidence>
<gene>
    <name evidence="4" type="ORF">NCTC4824_02534</name>
</gene>
<dbReference type="InterPro" id="IPR001226">
    <property type="entry name" value="Flavodoxin_CS"/>
</dbReference>
<dbReference type="SUPFAM" id="SSF52218">
    <property type="entry name" value="Flavoproteins"/>
    <property type="match status" value="1"/>
</dbReference>
<dbReference type="GO" id="GO:0009055">
    <property type="term" value="F:electron transfer activity"/>
    <property type="evidence" value="ECO:0007669"/>
    <property type="project" value="InterPro"/>
</dbReference>
<dbReference type="Proteomes" id="UP000249134">
    <property type="component" value="Chromosome 1"/>
</dbReference>
<feature type="chain" id="PRO_5039552527" evidence="2">
    <location>
        <begin position="22"/>
        <end position="236"/>
    </location>
</feature>